<evidence type="ECO:0000313" key="4">
    <source>
        <dbReference type="Proteomes" id="UP001146351"/>
    </source>
</evidence>
<dbReference type="GO" id="GO:0005737">
    <property type="term" value="C:cytoplasm"/>
    <property type="evidence" value="ECO:0007669"/>
    <property type="project" value="TreeGrafter"/>
</dbReference>
<dbReference type="InterPro" id="IPR036291">
    <property type="entry name" value="NAD(P)-bd_dom_sf"/>
</dbReference>
<dbReference type="PANTHER" id="PTHR48079">
    <property type="entry name" value="PROTEIN YEEZ"/>
    <property type="match status" value="1"/>
</dbReference>
<dbReference type="InterPro" id="IPR001509">
    <property type="entry name" value="Epimerase_deHydtase"/>
</dbReference>
<dbReference type="CDD" id="cd05262">
    <property type="entry name" value="SDR_a7"/>
    <property type="match status" value="1"/>
</dbReference>
<evidence type="ECO:0000313" key="3">
    <source>
        <dbReference type="EMBL" id="KAJ5161548.1"/>
    </source>
</evidence>
<dbReference type="GO" id="GO:0004029">
    <property type="term" value="F:aldehyde dehydrogenase (NAD+) activity"/>
    <property type="evidence" value="ECO:0007669"/>
    <property type="project" value="TreeGrafter"/>
</dbReference>
<feature type="region of interest" description="Disordered" evidence="1">
    <location>
        <begin position="265"/>
        <end position="300"/>
    </location>
</feature>
<comment type="caution">
    <text evidence="3">The sequence shown here is derived from an EMBL/GenBank/DDBJ whole genome shotgun (WGS) entry which is preliminary data.</text>
</comment>
<dbReference type="AlphaFoldDB" id="A0A9W9I152"/>
<evidence type="ECO:0000256" key="1">
    <source>
        <dbReference type="SAM" id="MobiDB-lite"/>
    </source>
</evidence>
<dbReference type="Proteomes" id="UP001146351">
    <property type="component" value="Unassembled WGS sequence"/>
</dbReference>
<dbReference type="Gene3D" id="3.40.50.720">
    <property type="entry name" value="NAD(P)-binding Rossmann-like Domain"/>
    <property type="match status" value="1"/>
</dbReference>
<reference evidence="3" key="2">
    <citation type="journal article" date="2023" name="IMA Fungus">
        <title>Comparative genomic study of the Penicillium genus elucidates a diverse pangenome and 15 lateral gene transfer events.</title>
        <authorList>
            <person name="Petersen C."/>
            <person name="Sorensen T."/>
            <person name="Nielsen M.R."/>
            <person name="Sondergaard T.E."/>
            <person name="Sorensen J.L."/>
            <person name="Fitzpatrick D.A."/>
            <person name="Frisvad J.C."/>
            <person name="Nielsen K.L."/>
        </authorList>
    </citation>
    <scope>NUCLEOTIDE SEQUENCE</scope>
    <source>
        <strain evidence="3">IBT 21917</strain>
    </source>
</reference>
<evidence type="ECO:0000259" key="2">
    <source>
        <dbReference type="Pfam" id="PF01370"/>
    </source>
</evidence>
<sequence>MRVFVTGATGFVGQAVVDELLNAGHSVLGLARSESSAAALKAKGVDVLHGTIEDTDCLKRGASESDGVIYLAFGDFTKFKESSEVEGLAIAALSNVLLGTDRPLIIAGGTLSYPKKIISTEDTAPDLEGPLSIRSRVWDDALKLASQGLRISLVRLSPTTHDDGDRGFISIISQFARAKGESIYTDDGSNRWPAVHRRDAARLYLLALEKGVAGATYHAVGEEGVSMKEIAEAIGQVSGIPTVSKTMEQTLAHFDHGFAAYPFTMDNPTSSKKTQEQLGWKPSGPGLLDDIRKGVYNSVE</sequence>
<dbReference type="PANTHER" id="PTHR48079:SF9">
    <property type="entry name" value="PUTATIVE-RELATED"/>
    <property type="match status" value="1"/>
</dbReference>
<feature type="domain" description="NAD-dependent epimerase/dehydratase" evidence="2">
    <location>
        <begin position="3"/>
        <end position="217"/>
    </location>
</feature>
<dbReference type="EMBL" id="JAPQKO010000005">
    <property type="protein sequence ID" value="KAJ5161548.1"/>
    <property type="molecule type" value="Genomic_DNA"/>
</dbReference>
<dbReference type="SUPFAM" id="SSF51735">
    <property type="entry name" value="NAD(P)-binding Rossmann-fold domains"/>
    <property type="match status" value="1"/>
</dbReference>
<accession>A0A9W9I152</accession>
<dbReference type="Pfam" id="PF01370">
    <property type="entry name" value="Epimerase"/>
    <property type="match status" value="1"/>
</dbReference>
<name>A0A9W9I152_9EURO</name>
<dbReference type="InterPro" id="IPR051783">
    <property type="entry name" value="NAD(P)-dependent_oxidoreduct"/>
</dbReference>
<gene>
    <name evidence="3" type="ORF">N7492_006940</name>
</gene>
<keyword evidence="4" id="KW-1185">Reference proteome</keyword>
<organism evidence="3 4">
    <name type="scientific">Penicillium capsulatum</name>
    <dbReference type="NCBI Taxonomy" id="69766"/>
    <lineage>
        <taxon>Eukaryota</taxon>
        <taxon>Fungi</taxon>
        <taxon>Dikarya</taxon>
        <taxon>Ascomycota</taxon>
        <taxon>Pezizomycotina</taxon>
        <taxon>Eurotiomycetes</taxon>
        <taxon>Eurotiomycetidae</taxon>
        <taxon>Eurotiales</taxon>
        <taxon>Aspergillaceae</taxon>
        <taxon>Penicillium</taxon>
    </lineage>
</organism>
<dbReference type="OrthoDB" id="10262413at2759"/>
<proteinExistence type="predicted"/>
<reference evidence="3" key="1">
    <citation type="submission" date="2022-11" db="EMBL/GenBank/DDBJ databases">
        <authorList>
            <person name="Petersen C."/>
        </authorList>
    </citation>
    <scope>NUCLEOTIDE SEQUENCE</scope>
    <source>
        <strain evidence="3">IBT 21917</strain>
    </source>
</reference>
<protein>
    <recommendedName>
        <fullName evidence="2">NAD-dependent epimerase/dehydratase domain-containing protein</fullName>
    </recommendedName>
</protein>